<dbReference type="PANTHER" id="PTHR10657">
    <property type="entry name" value="PEPTIDYL-PROLYL CIS-TRANS ISOMERASE"/>
    <property type="match status" value="1"/>
</dbReference>
<dbReference type="Proteomes" id="UP000094801">
    <property type="component" value="Unassembled WGS sequence"/>
</dbReference>
<protein>
    <recommendedName>
        <fullName evidence="5">Peptidyl-prolyl cis-trans isomerase</fullName>
        <ecNumber evidence="5">5.2.1.8</ecNumber>
    </recommendedName>
</protein>
<organism evidence="8 9">
    <name type="scientific">[Candida] arabinofermentans NRRL YB-2248</name>
    <dbReference type="NCBI Taxonomy" id="983967"/>
    <lineage>
        <taxon>Eukaryota</taxon>
        <taxon>Fungi</taxon>
        <taxon>Dikarya</taxon>
        <taxon>Ascomycota</taxon>
        <taxon>Saccharomycotina</taxon>
        <taxon>Pichiomycetes</taxon>
        <taxon>Pichiales</taxon>
        <taxon>Pichiaceae</taxon>
        <taxon>Ogataea</taxon>
        <taxon>Ogataea/Candida clade</taxon>
    </lineage>
</organism>
<evidence type="ECO:0000259" key="6">
    <source>
        <dbReference type="PROSITE" id="PS50020"/>
    </source>
</evidence>
<dbReference type="Pfam" id="PF00397">
    <property type="entry name" value="WW"/>
    <property type="match status" value="1"/>
</dbReference>
<dbReference type="Pfam" id="PF00639">
    <property type="entry name" value="Rotamase"/>
    <property type="match status" value="1"/>
</dbReference>
<keyword evidence="9" id="KW-1185">Reference proteome</keyword>
<proteinExistence type="predicted"/>
<evidence type="ECO:0000256" key="5">
    <source>
        <dbReference type="RuleBase" id="RU363014"/>
    </source>
</evidence>
<feature type="domain" description="WW" evidence="6">
    <location>
        <begin position="8"/>
        <end position="42"/>
    </location>
</feature>
<dbReference type="SUPFAM" id="SSF51045">
    <property type="entry name" value="WW domain"/>
    <property type="match status" value="1"/>
</dbReference>
<dbReference type="InterPro" id="IPR046357">
    <property type="entry name" value="PPIase_dom_sf"/>
</dbReference>
<dbReference type="Gene3D" id="2.20.70.10">
    <property type="match status" value="1"/>
</dbReference>
<keyword evidence="2 4" id="KW-0697">Rotamase</keyword>
<name>A0A1E4SVX0_9ASCO</name>
<sequence length="170" mass="19254">MSNINEFTGLPKPWTIKTSKTHNQEYYYNPETQESTWNIPTGSDESKLNAYLSKGLNKPSKVRASHLLVKHKDVRRPSSWKEQTITRTREEAIEILKKYQDQINRGESTLGDLAYDNSDCSSHSKKGDLGFFGRGEMQPSFEKAAFDLQVGEVSDIVESNSGVHLIERTG</sequence>
<dbReference type="STRING" id="983967.A0A1E4SVX0"/>
<dbReference type="CDD" id="cd00201">
    <property type="entry name" value="WW"/>
    <property type="match status" value="1"/>
</dbReference>
<evidence type="ECO:0000313" key="9">
    <source>
        <dbReference type="Proteomes" id="UP000094801"/>
    </source>
</evidence>
<comment type="catalytic activity">
    <reaction evidence="1 5">
        <text>[protein]-peptidylproline (omega=180) = [protein]-peptidylproline (omega=0)</text>
        <dbReference type="Rhea" id="RHEA:16237"/>
        <dbReference type="Rhea" id="RHEA-COMP:10747"/>
        <dbReference type="Rhea" id="RHEA-COMP:10748"/>
        <dbReference type="ChEBI" id="CHEBI:83833"/>
        <dbReference type="ChEBI" id="CHEBI:83834"/>
        <dbReference type="EC" id="5.2.1.8"/>
    </reaction>
</comment>
<dbReference type="InterPro" id="IPR036020">
    <property type="entry name" value="WW_dom_sf"/>
</dbReference>
<evidence type="ECO:0000256" key="2">
    <source>
        <dbReference type="ARBA" id="ARBA00023110"/>
    </source>
</evidence>
<dbReference type="EC" id="5.2.1.8" evidence="5"/>
<dbReference type="PANTHER" id="PTHR10657:SF4">
    <property type="entry name" value="PEPTIDYL-PROLYL CIS-TRANS ISOMERASE-RELATED"/>
    <property type="match status" value="1"/>
</dbReference>
<keyword evidence="3 4" id="KW-0413">Isomerase</keyword>
<dbReference type="SMART" id="SM00456">
    <property type="entry name" value="WW"/>
    <property type="match status" value="1"/>
</dbReference>
<dbReference type="SUPFAM" id="SSF54534">
    <property type="entry name" value="FKBP-like"/>
    <property type="match status" value="1"/>
</dbReference>
<dbReference type="AlphaFoldDB" id="A0A1E4SVX0"/>
<evidence type="ECO:0000259" key="7">
    <source>
        <dbReference type="PROSITE" id="PS50198"/>
    </source>
</evidence>
<dbReference type="GO" id="GO:0005829">
    <property type="term" value="C:cytosol"/>
    <property type="evidence" value="ECO:0007669"/>
    <property type="project" value="TreeGrafter"/>
</dbReference>
<dbReference type="GO" id="GO:0003755">
    <property type="term" value="F:peptidyl-prolyl cis-trans isomerase activity"/>
    <property type="evidence" value="ECO:0007669"/>
    <property type="project" value="UniProtKB-UniRule"/>
</dbReference>
<accession>A0A1E4SVX0</accession>
<evidence type="ECO:0000256" key="4">
    <source>
        <dbReference type="PROSITE-ProRule" id="PRU00278"/>
    </source>
</evidence>
<dbReference type="OrthoDB" id="2530521at2759"/>
<dbReference type="InterPro" id="IPR001202">
    <property type="entry name" value="WW_dom"/>
</dbReference>
<dbReference type="PROSITE" id="PS50020">
    <property type="entry name" value="WW_DOMAIN_2"/>
    <property type="match status" value="1"/>
</dbReference>
<dbReference type="GO" id="GO:0060261">
    <property type="term" value="P:positive regulation of transcription initiation by RNA polymerase II"/>
    <property type="evidence" value="ECO:0007669"/>
    <property type="project" value="UniProtKB-ARBA"/>
</dbReference>
<dbReference type="EMBL" id="KV453862">
    <property type="protein sequence ID" value="ODV83653.1"/>
    <property type="molecule type" value="Genomic_DNA"/>
</dbReference>
<dbReference type="Gene3D" id="3.10.50.40">
    <property type="match status" value="1"/>
</dbReference>
<dbReference type="InterPro" id="IPR000297">
    <property type="entry name" value="PPIase_PpiC"/>
</dbReference>
<dbReference type="PROSITE" id="PS01159">
    <property type="entry name" value="WW_DOMAIN_1"/>
    <property type="match status" value="1"/>
</dbReference>
<dbReference type="FunFam" id="3.10.50.40:FF:000026">
    <property type="entry name" value="Peptidyl-prolyl cis-trans isomerase"/>
    <property type="match status" value="1"/>
</dbReference>
<evidence type="ECO:0000256" key="3">
    <source>
        <dbReference type="ARBA" id="ARBA00023235"/>
    </source>
</evidence>
<dbReference type="InterPro" id="IPR051370">
    <property type="entry name" value="PPIase_Pin1"/>
</dbReference>
<evidence type="ECO:0000313" key="8">
    <source>
        <dbReference type="EMBL" id="ODV83653.1"/>
    </source>
</evidence>
<dbReference type="GO" id="GO:0005634">
    <property type="term" value="C:nucleus"/>
    <property type="evidence" value="ECO:0007669"/>
    <property type="project" value="TreeGrafter"/>
</dbReference>
<evidence type="ECO:0000256" key="1">
    <source>
        <dbReference type="ARBA" id="ARBA00000971"/>
    </source>
</evidence>
<feature type="domain" description="PpiC" evidence="7">
    <location>
        <begin position="59"/>
        <end position="170"/>
    </location>
</feature>
<gene>
    <name evidence="8" type="ORF">CANARDRAFT_29869</name>
</gene>
<dbReference type="PROSITE" id="PS50198">
    <property type="entry name" value="PPIC_PPIASE_2"/>
    <property type="match status" value="1"/>
</dbReference>
<reference evidence="9" key="1">
    <citation type="submission" date="2016-04" db="EMBL/GenBank/DDBJ databases">
        <title>Comparative genomics of biotechnologically important yeasts.</title>
        <authorList>
            <consortium name="DOE Joint Genome Institute"/>
            <person name="Riley R."/>
            <person name="Haridas S."/>
            <person name="Wolfe K.H."/>
            <person name="Lopes M.R."/>
            <person name="Hittinger C.T."/>
            <person name="Goker M."/>
            <person name="Salamov A."/>
            <person name="Wisecaver J."/>
            <person name="Long T.M."/>
            <person name="Aerts A.L."/>
            <person name="Barry K."/>
            <person name="Choi C."/>
            <person name="Clum A."/>
            <person name="Coughlan A.Y."/>
            <person name="Deshpande S."/>
            <person name="Douglass A.P."/>
            <person name="Hanson S.J."/>
            <person name="Klenk H.-P."/>
            <person name="Labutti K."/>
            <person name="Lapidus A."/>
            <person name="Lindquist E."/>
            <person name="Lipzen A."/>
            <person name="Meier-Kolthoff J.P."/>
            <person name="Ohm R.A."/>
            <person name="Otillar R.P."/>
            <person name="Pangilinan J."/>
            <person name="Peng Y."/>
            <person name="Rokas A."/>
            <person name="Rosa C.A."/>
            <person name="Scheuner C."/>
            <person name="Sibirny A.A."/>
            <person name="Slot J.C."/>
            <person name="Stielow J.B."/>
            <person name="Sun H."/>
            <person name="Kurtzman C.P."/>
            <person name="Blackwell M."/>
            <person name="Grigoriev I.V."/>
            <person name="Jeffries T.W."/>
        </authorList>
    </citation>
    <scope>NUCLEOTIDE SEQUENCE [LARGE SCALE GENOMIC DNA]</scope>
    <source>
        <strain evidence="9">NRRL YB-2248</strain>
    </source>
</reference>